<dbReference type="Pfam" id="PF00294">
    <property type="entry name" value="PfkB"/>
    <property type="match status" value="1"/>
</dbReference>
<protein>
    <submittedName>
        <fullName evidence="7">Carbohydrate kinase</fullName>
    </submittedName>
</protein>
<reference evidence="8" key="1">
    <citation type="submission" date="2020-01" db="EMBL/GenBank/DDBJ databases">
        <title>Caldichromatium gen. nov., sp. nov., a thermophilic purple sulfur bacterium member of the family Chromatiaceae isolated from Nakabusa hot spring, Japan.</title>
        <authorList>
            <person name="Saini M.K."/>
            <person name="Hanada S."/>
            <person name="Tank M."/>
        </authorList>
    </citation>
    <scope>NUCLEOTIDE SEQUENCE [LARGE SCALE GENOMIC DNA]</scope>
    <source>
        <strain evidence="8">No.7</strain>
    </source>
</reference>
<dbReference type="GO" id="GO:0016301">
    <property type="term" value="F:kinase activity"/>
    <property type="evidence" value="ECO:0007669"/>
    <property type="project" value="UniProtKB-KW"/>
</dbReference>
<dbReference type="GO" id="GO:0005524">
    <property type="term" value="F:ATP binding"/>
    <property type="evidence" value="ECO:0007669"/>
    <property type="project" value="UniProtKB-KW"/>
</dbReference>
<sequence length="310" mass="33741">MAYLSSDIEIFGEVLFDHFPDGQRVLGGAPLNVAWHLAGFGLRPRLISAVGSDLEGELIRAEMSAWGLDTSCLQTDAERPTGAVQVSLEAGEPSYHILPERAYDYIRPPMDIRPGALLYHGTLALRSPISAQTLKLLRRNAGLVFCDVNMRNPWWSLPEAHILLDGAHWVKLNRDELRALAEDLDLPLAEQSMRLLARYRLSGLIVTLGPEGALGLTAETGPVFLSPPSVANLTDTVGAGDAFAAVALLGLIQGWPLEWLIERAQSFAAQIITQRGAVSRDRALYERLVSTWGLKGQTPGGRVRNAHPAS</sequence>
<dbReference type="InterPro" id="IPR029056">
    <property type="entry name" value="Ribokinase-like"/>
</dbReference>
<dbReference type="KEGG" id="cjap:GWK36_12300"/>
<dbReference type="PANTHER" id="PTHR43085:SF1">
    <property type="entry name" value="PSEUDOURIDINE KINASE-RELATED"/>
    <property type="match status" value="1"/>
</dbReference>
<dbReference type="InterPro" id="IPR050306">
    <property type="entry name" value="PfkB_Carbo_kinase"/>
</dbReference>
<evidence type="ECO:0000259" key="6">
    <source>
        <dbReference type="Pfam" id="PF00294"/>
    </source>
</evidence>
<evidence type="ECO:0000313" key="8">
    <source>
        <dbReference type="Proteomes" id="UP000502699"/>
    </source>
</evidence>
<evidence type="ECO:0000256" key="2">
    <source>
        <dbReference type="ARBA" id="ARBA00022679"/>
    </source>
</evidence>
<proteinExistence type="inferred from homology"/>
<comment type="similarity">
    <text evidence="1">Belongs to the carbohydrate kinase PfkB family.</text>
</comment>
<evidence type="ECO:0000256" key="1">
    <source>
        <dbReference type="ARBA" id="ARBA00010688"/>
    </source>
</evidence>
<gene>
    <name evidence="7" type="ORF">GWK36_12300</name>
</gene>
<organism evidence="7 8">
    <name type="scientific">Caldichromatium japonicum</name>
    <dbReference type="NCBI Taxonomy" id="2699430"/>
    <lineage>
        <taxon>Bacteria</taxon>
        <taxon>Pseudomonadati</taxon>
        <taxon>Pseudomonadota</taxon>
        <taxon>Gammaproteobacteria</taxon>
        <taxon>Chromatiales</taxon>
        <taxon>Chromatiaceae</taxon>
        <taxon>Caldichromatium</taxon>
    </lineage>
</organism>
<dbReference type="PANTHER" id="PTHR43085">
    <property type="entry name" value="HEXOKINASE FAMILY MEMBER"/>
    <property type="match status" value="1"/>
</dbReference>
<dbReference type="EMBL" id="CP048029">
    <property type="protein sequence ID" value="QIK38633.1"/>
    <property type="molecule type" value="Genomic_DNA"/>
</dbReference>
<name>A0A6G7VEX5_9GAMM</name>
<accession>A0A6G7VEX5</accession>
<dbReference type="AlphaFoldDB" id="A0A6G7VEX5"/>
<evidence type="ECO:0000256" key="3">
    <source>
        <dbReference type="ARBA" id="ARBA00022741"/>
    </source>
</evidence>
<keyword evidence="5" id="KW-0067">ATP-binding</keyword>
<evidence type="ECO:0000313" key="7">
    <source>
        <dbReference type="EMBL" id="QIK38633.1"/>
    </source>
</evidence>
<keyword evidence="4 7" id="KW-0418">Kinase</keyword>
<dbReference type="Proteomes" id="UP000502699">
    <property type="component" value="Chromosome"/>
</dbReference>
<keyword evidence="2" id="KW-0808">Transferase</keyword>
<dbReference type="InterPro" id="IPR011611">
    <property type="entry name" value="PfkB_dom"/>
</dbReference>
<keyword evidence="8" id="KW-1185">Reference proteome</keyword>
<dbReference type="RefSeq" id="WP_166271490.1">
    <property type="nucleotide sequence ID" value="NZ_CP048029.1"/>
</dbReference>
<dbReference type="Gene3D" id="3.40.1190.20">
    <property type="match status" value="1"/>
</dbReference>
<keyword evidence="3" id="KW-0547">Nucleotide-binding</keyword>
<dbReference type="SUPFAM" id="SSF53613">
    <property type="entry name" value="Ribokinase-like"/>
    <property type="match status" value="1"/>
</dbReference>
<evidence type="ECO:0000256" key="5">
    <source>
        <dbReference type="ARBA" id="ARBA00022840"/>
    </source>
</evidence>
<feature type="domain" description="Carbohydrate kinase PfkB" evidence="6">
    <location>
        <begin position="20"/>
        <end position="278"/>
    </location>
</feature>
<evidence type="ECO:0000256" key="4">
    <source>
        <dbReference type="ARBA" id="ARBA00022777"/>
    </source>
</evidence>